<accession>A0A839GYF1</accession>
<dbReference type="PANTHER" id="PTHR42784:SF1">
    <property type="entry name" value="PYRANOSE 2-OXIDASE"/>
    <property type="match status" value="1"/>
</dbReference>
<dbReference type="GO" id="GO:0016614">
    <property type="term" value="F:oxidoreductase activity, acting on CH-OH group of donors"/>
    <property type="evidence" value="ECO:0007669"/>
    <property type="project" value="InterPro"/>
</dbReference>
<dbReference type="Gene3D" id="3.50.50.60">
    <property type="entry name" value="FAD/NAD(P)-binding domain"/>
    <property type="match status" value="2"/>
</dbReference>
<evidence type="ECO:0000256" key="1">
    <source>
        <dbReference type="ARBA" id="ARBA00001974"/>
    </source>
</evidence>
<keyword evidence="4" id="KW-0274">FAD</keyword>
<keyword evidence="9" id="KW-1185">Reference proteome</keyword>
<dbReference type="InterPro" id="IPR007867">
    <property type="entry name" value="GMC_OxRtase_C"/>
</dbReference>
<feature type="domain" description="Glucose-methanol-choline oxidoreductase N-terminal" evidence="6">
    <location>
        <begin position="84"/>
        <end position="332"/>
    </location>
</feature>
<dbReference type="RefSeq" id="WP_066839364.1">
    <property type="nucleotide sequence ID" value="NZ_JACJIQ010000028.1"/>
</dbReference>
<comment type="caution">
    <text evidence="8">The sequence shown here is derived from an EMBL/GenBank/DDBJ whole genome shotgun (WGS) entry which is preliminary data.</text>
</comment>
<evidence type="ECO:0000259" key="6">
    <source>
        <dbReference type="Pfam" id="PF00732"/>
    </source>
</evidence>
<dbReference type="SUPFAM" id="SSF51905">
    <property type="entry name" value="FAD/NAD(P)-binding domain"/>
    <property type="match status" value="1"/>
</dbReference>
<organism evidence="8 9">
    <name type="scientific">Rufibacter quisquiliarum</name>
    <dbReference type="NCBI Taxonomy" id="1549639"/>
    <lineage>
        <taxon>Bacteria</taxon>
        <taxon>Pseudomonadati</taxon>
        <taxon>Bacteroidota</taxon>
        <taxon>Cytophagia</taxon>
        <taxon>Cytophagales</taxon>
        <taxon>Hymenobacteraceae</taxon>
        <taxon>Rufibacter</taxon>
    </lineage>
</organism>
<dbReference type="AlphaFoldDB" id="A0A839GYF1"/>
<name>A0A839GYF1_9BACT</name>
<dbReference type="InterPro" id="IPR000172">
    <property type="entry name" value="GMC_OxRdtase_N"/>
</dbReference>
<evidence type="ECO:0000313" key="8">
    <source>
        <dbReference type="EMBL" id="MBA9079726.1"/>
    </source>
</evidence>
<dbReference type="PANTHER" id="PTHR42784">
    <property type="entry name" value="PYRANOSE 2-OXIDASE"/>
    <property type="match status" value="1"/>
</dbReference>
<keyword evidence="3" id="KW-0285">Flavoprotein</keyword>
<dbReference type="InterPro" id="IPR051473">
    <property type="entry name" value="P2Ox-like"/>
</dbReference>
<dbReference type="GO" id="GO:0050660">
    <property type="term" value="F:flavin adenine dinucleotide binding"/>
    <property type="evidence" value="ECO:0007669"/>
    <property type="project" value="InterPro"/>
</dbReference>
<sequence length="559" mass="63217">MADNHYDAIVIGSGISGGWAAKELTEKGLKTIMLERGRNIEHVKDYVNANKAPWEYPHRGGRTQEMIENYPVLKRDYPLQETNLDYWVNEKESPYTETKRFDWYRGYHVGGRSLMWGRQSYRLSDLDFEANAKDGIAVDWPIRYKDLAPWYSYVEKFAGISGNKDNIPHLPDGDFMPPMDMNCVEKDVAARLKSHYKGNRHMIIGRTANLTAPHNNRVNCQYRSKCWLGCPFGAYFSTQSATLPAAMATGNLTLRPFSIVTKILYDKDTRKATGVEVLDAETNQTYEYFAKVVFLNASTLNSTWVLMNSATDVWEGGLGSSSGVLGHNLMDHHFRTGARGEVEGYEDKYYFGRRPNGIYIPRFRNLNGEKRDYIRGFGYQGSASRSNWGREIAEMSIGADLKEALSEPGQWTMGINGFGETLPYHENFVRLDKNKKDKWGLPVLDISCEIKENEHKMRKDMAEDAKEMLEIAGLKNVKTFDAGYAMGQGIHEMGTARMGRDPKTSVLNQHNQVWDAPNVYVTDGAAMTSAGCQNPSLTYMALTARAVDHAVGELKRMNL</sequence>
<comment type="cofactor">
    <cofactor evidence="1">
        <name>FAD</name>
        <dbReference type="ChEBI" id="CHEBI:57692"/>
    </cofactor>
</comment>
<keyword evidence="5" id="KW-0560">Oxidoreductase</keyword>
<dbReference type="SUPFAM" id="SSF54373">
    <property type="entry name" value="FAD-linked reductases, C-terminal domain"/>
    <property type="match status" value="1"/>
</dbReference>
<evidence type="ECO:0000256" key="4">
    <source>
        <dbReference type="ARBA" id="ARBA00022827"/>
    </source>
</evidence>
<proteinExistence type="inferred from homology"/>
<evidence type="ECO:0000313" key="9">
    <source>
        <dbReference type="Proteomes" id="UP000563094"/>
    </source>
</evidence>
<dbReference type="Proteomes" id="UP000563094">
    <property type="component" value="Unassembled WGS sequence"/>
</dbReference>
<evidence type="ECO:0000256" key="5">
    <source>
        <dbReference type="ARBA" id="ARBA00023002"/>
    </source>
</evidence>
<protein>
    <submittedName>
        <fullName evidence="8">Choline dehydrogenase-like flavoprotein</fullName>
    </submittedName>
</protein>
<evidence type="ECO:0000256" key="2">
    <source>
        <dbReference type="ARBA" id="ARBA00010790"/>
    </source>
</evidence>
<dbReference type="InterPro" id="IPR036188">
    <property type="entry name" value="FAD/NAD-bd_sf"/>
</dbReference>
<gene>
    <name evidence="8" type="ORF">FHS90_004466</name>
</gene>
<reference evidence="8 9" key="1">
    <citation type="submission" date="2020-08" db="EMBL/GenBank/DDBJ databases">
        <title>Genomic Encyclopedia of Type Strains, Phase IV (KMG-IV): sequencing the most valuable type-strain genomes for metagenomic binning, comparative biology and taxonomic classification.</title>
        <authorList>
            <person name="Goeker M."/>
        </authorList>
    </citation>
    <scope>NUCLEOTIDE SEQUENCE [LARGE SCALE GENOMIC DNA]</scope>
    <source>
        <strain evidence="8 9">DSM 29854</strain>
    </source>
</reference>
<dbReference type="EMBL" id="JACJIQ010000028">
    <property type="protein sequence ID" value="MBA9079726.1"/>
    <property type="molecule type" value="Genomic_DNA"/>
</dbReference>
<dbReference type="Pfam" id="PF00732">
    <property type="entry name" value="GMC_oxred_N"/>
    <property type="match status" value="1"/>
</dbReference>
<evidence type="ECO:0000256" key="3">
    <source>
        <dbReference type="ARBA" id="ARBA00022630"/>
    </source>
</evidence>
<evidence type="ECO:0000259" key="7">
    <source>
        <dbReference type="Pfam" id="PF05199"/>
    </source>
</evidence>
<feature type="domain" description="Glucose-methanol-choline oxidoreductase C-terminal" evidence="7">
    <location>
        <begin position="423"/>
        <end position="542"/>
    </location>
</feature>
<dbReference type="Pfam" id="PF05199">
    <property type="entry name" value="GMC_oxred_C"/>
    <property type="match status" value="1"/>
</dbReference>
<comment type="similarity">
    <text evidence="2">Belongs to the GMC oxidoreductase family.</text>
</comment>